<dbReference type="Proteomes" id="UP000321197">
    <property type="component" value="Unassembled WGS sequence"/>
</dbReference>
<accession>A0A511R239</accession>
<evidence type="ECO:0000313" key="3">
    <source>
        <dbReference type="EMBL" id="GEM83670.1"/>
    </source>
</evidence>
<dbReference type="InterPro" id="IPR036291">
    <property type="entry name" value="NAD(P)-bd_dom_sf"/>
</dbReference>
<feature type="domain" description="Ketoreductase" evidence="2">
    <location>
        <begin position="2"/>
        <end position="182"/>
    </location>
</feature>
<dbReference type="InterPro" id="IPR057326">
    <property type="entry name" value="KR_dom"/>
</dbReference>
<dbReference type="PANTHER" id="PTHR43313">
    <property type="entry name" value="SHORT-CHAIN DEHYDROGENASE/REDUCTASE FAMILY 9C"/>
    <property type="match status" value="1"/>
</dbReference>
<dbReference type="InterPro" id="IPR002347">
    <property type="entry name" value="SDR_fam"/>
</dbReference>
<dbReference type="SUPFAM" id="SSF51735">
    <property type="entry name" value="NAD(P)-binding Rossmann-fold domains"/>
    <property type="match status" value="1"/>
</dbReference>
<dbReference type="Gene3D" id="3.40.50.720">
    <property type="entry name" value="NAD(P)-binding Rossmann-like Domain"/>
    <property type="match status" value="1"/>
</dbReference>
<proteinExistence type="inferred from homology"/>
<name>A0A511R239_9DEIN</name>
<dbReference type="GO" id="GO:0016491">
    <property type="term" value="F:oxidoreductase activity"/>
    <property type="evidence" value="ECO:0007669"/>
    <property type="project" value="TreeGrafter"/>
</dbReference>
<dbReference type="EMBL" id="BJXL01000056">
    <property type="protein sequence ID" value="GEM83670.1"/>
    <property type="molecule type" value="Genomic_DNA"/>
</dbReference>
<dbReference type="PANTHER" id="PTHR43313:SF1">
    <property type="entry name" value="3BETA-HYDROXYSTEROID DEHYDROGENASE DHS-16"/>
    <property type="match status" value="1"/>
</dbReference>
<dbReference type="OrthoDB" id="5786478at2"/>
<dbReference type="AlphaFoldDB" id="A0A511R239"/>
<reference evidence="3 4" key="1">
    <citation type="submission" date="2019-07" db="EMBL/GenBank/DDBJ databases">
        <title>Whole genome shotgun sequence of Meiothermus hypogaeus NBRC 106114.</title>
        <authorList>
            <person name="Hosoyama A."/>
            <person name="Uohara A."/>
            <person name="Ohji S."/>
            <person name="Ichikawa N."/>
        </authorList>
    </citation>
    <scope>NUCLEOTIDE SEQUENCE [LARGE SCALE GENOMIC DNA]</scope>
    <source>
        <strain evidence="3 4">NBRC 106114</strain>
    </source>
</reference>
<comment type="caution">
    <text evidence="3">The sequence shown here is derived from an EMBL/GenBank/DDBJ whole genome shotgun (WGS) entry which is preliminary data.</text>
</comment>
<dbReference type="GO" id="GO:0008202">
    <property type="term" value="P:steroid metabolic process"/>
    <property type="evidence" value="ECO:0007669"/>
    <property type="project" value="TreeGrafter"/>
</dbReference>
<dbReference type="CDD" id="cd05374">
    <property type="entry name" value="17beta-HSD-like_SDR_c"/>
    <property type="match status" value="1"/>
</dbReference>
<dbReference type="PRINTS" id="PR00081">
    <property type="entry name" value="GDHRDH"/>
</dbReference>
<gene>
    <name evidence="3" type="ORF">MHY01S_18360</name>
</gene>
<dbReference type="InterPro" id="IPR020904">
    <property type="entry name" value="Sc_DH/Rdtase_CS"/>
</dbReference>
<evidence type="ECO:0000313" key="4">
    <source>
        <dbReference type="Proteomes" id="UP000321197"/>
    </source>
</evidence>
<dbReference type="PROSITE" id="PS00061">
    <property type="entry name" value="ADH_SHORT"/>
    <property type="match status" value="1"/>
</dbReference>
<protein>
    <submittedName>
        <fullName evidence="3">Short-chain dehydrogenase/reductase</fullName>
    </submittedName>
</protein>
<dbReference type="Pfam" id="PF00106">
    <property type="entry name" value="adh_short"/>
    <property type="match status" value="1"/>
</dbReference>
<evidence type="ECO:0000256" key="1">
    <source>
        <dbReference type="RuleBase" id="RU000363"/>
    </source>
</evidence>
<evidence type="ECO:0000259" key="2">
    <source>
        <dbReference type="SMART" id="SM00822"/>
    </source>
</evidence>
<dbReference type="PRINTS" id="PR00080">
    <property type="entry name" value="SDRFAMILY"/>
</dbReference>
<dbReference type="RefSeq" id="WP_119339983.1">
    <property type="nucleotide sequence ID" value="NZ_BJXL01000056.1"/>
</dbReference>
<sequence length="280" mass="30358">MKTVVITGASSGIGEACALWLQDRGYRVFAGVRKNTDAEALKQKSKGHLRPVLLDVMDETSIREAAQFVFSQVSQLDGLVNNAGIAVAGPLEFLPLQELRRVLEVNVVGQVAVTQAFLPLLRKARGRVVLMSSISGRVAAPLMGPYAASKFALEAIGDALRRELGPWGIEVSIIEPGNIQTPIWGKGVAWGEALKQQLPPEAIRLYGRAIDGILNYIRAQDGSGLHPNEVARVVAQALAAARPRTRYVVGRDARAGALLARVLPDRWVDRFIAGRRFGQR</sequence>
<organism evidence="3 4">
    <name type="scientific">Meiothermus hypogaeus NBRC 106114</name>
    <dbReference type="NCBI Taxonomy" id="1227553"/>
    <lineage>
        <taxon>Bacteria</taxon>
        <taxon>Thermotogati</taxon>
        <taxon>Deinococcota</taxon>
        <taxon>Deinococci</taxon>
        <taxon>Thermales</taxon>
        <taxon>Thermaceae</taxon>
        <taxon>Meiothermus</taxon>
    </lineage>
</organism>
<comment type="similarity">
    <text evidence="1">Belongs to the short-chain dehydrogenases/reductases (SDR) family.</text>
</comment>
<dbReference type="SMART" id="SM00822">
    <property type="entry name" value="PKS_KR"/>
    <property type="match status" value="1"/>
</dbReference>